<keyword evidence="2" id="KW-1185">Reference proteome</keyword>
<gene>
    <name evidence="1" type="ORF">LARSCL_LOCUS1198</name>
</gene>
<proteinExistence type="predicted"/>
<feature type="non-terminal residue" evidence="1">
    <location>
        <position position="44"/>
    </location>
</feature>
<accession>A0AAV1YXW8</accession>
<dbReference type="EMBL" id="CAXIEN010000006">
    <property type="protein sequence ID" value="CAL1262792.1"/>
    <property type="molecule type" value="Genomic_DNA"/>
</dbReference>
<dbReference type="AlphaFoldDB" id="A0AAV1YXW8"/>
<evidence type="ECO:0008006" key="3">
    <source>
        <dbReference type="Google" id="ProtNLM"/>
    </source>
</evidence>
<organism evidence="1 2">
    <name type="scientific">Larinioides sclopetarius</name>
    <dbReference type="NCBI Taxonomy" id="280406"/>
    <lineage>
        <taxon>Eukaryota</taxon>
        <taxon>Metazoa</taxon>
        <taxon>Ecdysozoa</taxon>
        <taxon>Arthropoda</taxon>
        <taxon>Chelicerata</taxon>
        <taxon>Arachnida</taxon>
        <taxon>Araneae</taxon>
        <taxon>Araneomorphae</taxon>
        <taxon>Entelegynae</taxon>
        <taxon>Araneoidea</taxon>
        <taxon>Araneidae</taxon>
        <taxon>Larinioides</taxon>
    </lineage>
</organism>
<protein>
    <recommendedName>
        <fullName evidence="3">Ribosomal protein S14</fullName>
    </recommendedName>
</protein>
<evidence type="ECO:0000313" key="1">
    <source>
        <dbReference type="EMBL" id="CAL1262792.1"/>
    </source>
</evidence>
<reference evidence="1 2" key="1">
    <citation type="submission" date="2024-04" db="EMBL/GenBank/DDBJ databases">
        <authorList>
            <person name="Rising A."/>
            <person name="Reimegard J."/>
            <person name="Sonavane S."/>
            <person name="Akerstrom W."/>
            <person name="Nylinder S."/>
            <person name="Hedman E."/>
            <person name="Kallberg Y."/>
        </authorList>
    </citation>
    <scope>NUCLEOTIDE SEQUENCE [LARGE SCALE GENOMIC DNA]</scope>
</reference>
<name>A0AAV1YXW8_9ARAC</name>
<sequence length="44" mass="5399">MMKSKPSELRKKIQKRNFIGEKRESRCNNFVIEEYLWSIYSAFL</sequence>
<comment type="caution">
    <text evidence="1">The sequence shown here is derived from an EMBL/GenBank/DDBJ whole genome shotgun (WGS) entry which is preliminary data.</text>
</comment>
<evidence type="ECO:0000313" key="2">
    <source>
        <dbReference type="Proteomes" id="UP001497382"/>
    </source>
</evidence>
<dbReference type="Proteomes" id="UP001497382">
    <property type="component" value="Unassembled WGS sequence"/>
</dbReference>